<dbReference type="PANTHER" id="PTHR11453:SF127">
    <property type="entry name" value="SOLUTE CARRIER FAMILY 4 MEMBER 11"/>
    <property type="match status" value="1"/>
</dbReference>
<evidence type="ECO:0000256" key="4">
    <source>
        <dbReference type="ARBA" id="ARBA00023136"/>
    </source>
</evidence>
<dbReference type="SUPFAM" id="SSF90188">
    <property type="entry name" value="Somatomedin B domain"/>
    <property type="match status" value="2"/>
</dbReference>
<dbReference type="OrthoDB" id="412940at2759"/>
<evidence type="ECO:0000256" key="1">
    <source>
        <dbReference type="ARBA" id="ARBA00004141"/>
    </source>
</evidence>
<dbReference type="PROSITE" id="PS00524">
    <property type="entry name" value="SMB_1"/>
    <property type="match status" value="2"/>
</dbReference>
<feature type="chain" id="PRO_5011960462" evidence="8">
    <location>
        <begin position="17"/>
        <end position="1086"/>
    </location>
</feature>
<evidence type="ECO:0000313" key="11">
    <source>
        <dbReference type="EMBL" id="OLQ02193.1"/>
    </source>
</evidence>
<evidence type="ECO:0000259" key="10">
    <source>
        <dbReference type="PROSITE" id="PS51762"/>
    </source>
</evidence>
<organism evidence="11 12">
    <name type="scientific">Symbiodinium microadriaticum</name>
    <name type="common">Dinoflagellate</name>
    <name type="synonym">Zooxanthella microadriatica</name>
    <dbReference type="NCBI Taxonomy" id="2951"/>
    <lineage>
        <taxon>Eukaryota</taxon>
        <taxon>Sar</taxon>
        <taxon>Alveolata</taxon>
        <taxon>Dinophyceae</taxon>
        <taxon>Suessiales</taxon>
        <taxon>Symbiodiniaceae</taxon>
        <taxon>Symbiodinium</taxon>
    </lineage>
</organism>
<feature type="transmembrane region" description="Helical" evidence="7">
    <location>
        <begin position="560"/>
        <end position="579"/>
    </location>
</feature>
<dbReference type="AlphaFoldDB" id="A0A1Q9E466"/>
<gene>
    <name evidence="11" type="primary">Slc4a1</name>
    <name evidence="11" type="ORF">AK812_SmicGene15008</name>
</gene>
<dbReference type="Pfam" id="PF00955">
    <property type="entry name" value="HCO3_cotransp"/>
    <property type="match status" value="2"/>
</dbReference>
<evidence type="ECO:0000256" key="2">
    <source>
        <dbReference type="ARBA" id="ARBA00022692"/>
    </source>
</evidence>
<feature type="transmembrane region" description="Helical" evidence="7">
    <location>
        <begin position="586"/>
        <end position="605"/>
    </location>
</feature>
<feature type="compositionally biased region" description="Low complexity" evidence="6">
    <location>
        <begin position="741"/>
        <end position="758"/>
    </location>
</feature>
<feature type="transmembrane region" description="Helical" evidence="7">
    <location>
        <begin position="380"/>
        <end position="399"/>
    </location>
</feature>
<dbReference type="GO" id="GO:0006820">
    <property type="term" value="P:monoatomic anion transport"/>
    <property type="evidence" value="ECO:0007669"/>
    <property type="project" value="InterPro"/>
</dbReference>
<evidence type="ECO:0000256" key="3">
    <source>
        <dbReference type="ARBA" id="ARBA00022989"/>
    </source>
</evidence>
<feature type="transmembrane region" description="Helical" evidence="7">
    <location>
        <begin position="625"/>
        <end position="648"/>
    </location>
</feature>
<dbReference type="InterPro" id="IPR001212">
    <property type="entry name" value="Somatomedin_B_dom"/>
</dbReference>
<dbReference type="Gene3D" id="4.10.410.20">
    <property type="match status" value="2"/>
</dbReference>
<evidence type="ECO:0000256" key="5">
    <source>
        <dbReference type="ARBA" id="ARBA00023157"/>
    </source>
</evidence>
<evidence type="ECO:0000259" key="9">
    <source>
        <dbReference type="PROSITE" id="PS50958"/>
    </source>
</evidence>
<dbReference type="InterPro" id="IPR036024">
    <property type="entry name" value="Somatomedin_B-like_dom_sf"/>
</dbReference>
<feature type="transmembrane region" description="Helical" evidence="7">
    <location>
        <begin position="341"/>
        <end position="360"/>
    </location>
</feature>
<keyword evidence="2 7" id="KW-0812">Transmembrane</keyword>
<feature type="signal peptide" evidence="8">
    <location>
        <begin position="1"/>
        <end position="16"/>
    </location>
</feature>
<dbReference type="Gene3D" id="2.60.120.200">
    <property type="match status" value="1"/>
</dbReference>
<dbReference type="EMBL" id="LSRX01000271">
    <property type="protein sequence ID" value="OLQ02193.1"/>
    <property type="molecule type" value="Genomic_DNA"/>
</dbReference>
<feature type="transmembrane region" description="Helical" evidence="7">
    <location>
        <begin position="506"/>
        <end position="529"/>
    </location>
</feature>
<keyword evidence="5" id="KW-1015">Disulfide bond</keyword>
<dbReference type="SMART" id="SM00201">
    <property type="entry name" value="SO"/>
    <property type="match status" value="2"/>
</dbReference>
<dbReference type="Proteomes" id="UP000186817">
    <property type="component" value="Unassembled WGS sequence"/>
</dbReference>
<dbReference type="Pfam" id="PF26113">
    <property type="entry name" value="GH16_XgeA"/>
    <property type="match status" value="1"/>
</dbReference>
<dbReference type="Pfam" id="PF01033">
    <property type="entry name" value="Somatomedin_B"/>
    <property type="match status" value="1"/>
</dbReference>
<keyword evidence="12" id="KW-1185">Reference proteome</keyword>
<dbReference type="InterPro" id="IPR003020">
    <property type="entry name" value="HCO3_transpt_euk"/>
</dbReference>
<dbReference type="Gene3D" id="1.10.287.570">
    <property type="entry name" value="Helical hairpin bin"/>
    <property type="match status" value="1"/>
</dbReference>
<evidence type="ECO:0000256" key="7">
    <source>
        <dbReference type="SAM" id="Phobius"/>
    </source>
</evidence>
<evidence type="ECO:0000256" key="6">
    <source>
        <dbReference type="SAM" id="MobiDB-lite"/>
    </source>
</evidence>
<dbReference type="PANTHER" id="PTHR11453">
    <property type="entry name" value="ANION EXCHANGE PROTEIN"/>
    <property type="match status" value="1"/>
</dbReference>
<dbReference type="InterPro" id="IPR000757">
    <property type="entry name" value="Beta-glucanase-like"/>
</dbReference>
<keyword evidence="4 7" id="KW-0472">Membrane</keyword>
<reference evidence="11 12" key="1">
    <citation type="submission" date="2016-02" db="EMBL/GenBank/DDBJ databases">
        <title>Genome analysis of coral dinoflagellate symbionts highlights evolutionary adaptations to a symbiotic lifestyle.</title>
        <authorList>
            <person name="Aranda M."/>
            <person name="Li Y."/>
            <person name="Liew Y.J."/>
            <person name="Baumgarten S."/>
            <person name="Simakov O."/>
            <person name="Wilson M."/>
            <person name="Piel J."/>
            <person name="Ashoor H."/>
            <person name="Bougouffa S."/>
            <person name="Bajic V.B."/>
            <person name="Ryu T."/>
            <person name="Ravasi T."/>
            <person name="Bayer T."/>
            <person name="Micklem G."/>
            <person name="Kim H."/>
            <person name="Bhak J."/>
            <person name="Lajeunesse T.C."/>
            <person name="Voolstra C.R."/>
        </authorList>
    </citation>
    <scope>NUCLEOTIDE SEQUENCE [LARGE SCALE GENOMIC DNA]</scope>
    <source>
        <strain evidence="11 12">CCMP2467</strain>
    </source>
</reference>
<evidence type="ECO:0000313" key="12">
    <source>
        <dbReference type="Proteomes" id="UP000186817"/>
    </source>
</evidence>
<feature type="domain" description="SMB" evidence="9">
    <location>
        <begin position="55"/>
        <end position="99"/>
    </location>
</feature>
<feature type="transmembrane region" description="Helical" evidence="7">
    <location>
        <begin position="411"/>
        <end position="432"/>
    </location>
</feature>
<feature type="domain" description="GH16" evidence="10">
    <location>
        <begin position="740"/>
        <end position="1052"/>
    </location>
</feature>
<comment type="subcellular location">
    <subcellularLocation>
        <location evidence="1">Membrane</location>
        <topology evidence="1">Multi-pass membrane protein</topology>
    </subcellularLocation>
</comment>
<feature type="transmembrane region" description="Helical" evidence="7">
    <location>
        <begin position="464"/>
        <end position="485"/>
    </location>
</feature>
<dbReference type="GO" id="GO:0005886">
    <property type="term" value="C:plasma membrane"/>
    <property type="evidence" value="ECO:0007669"/>
    <property type="project" value="TreeGrafter"/>
</dbReference>
<comment type="caution">
    <text evidence="11">The sequence shown here is derived from an EMBL/GenBank/DDBJ whole genome shotgun (WGS) entry which is preliminary data.</text>
</comment>
<protein>
    <submittedName>
        <fullName evidence="11">Band 3 anion transport protein</fullName>
    </submittedName>
</protein>
<feature type="region of interest" description="Disordered" evidence="6">
    <location>
        <begin position="741"/>
        <end position="767"/>
    </location>
</feature>
<dbReference type="SUPFAM" id="SSF49899">
    <property type="entry name" value="Concanavalin A-like lectins/glucanases"/>
    <property type="match status" value="1"/>
</dbReference>
<keyword evidence="8" id="KW-0732">Signal</keyword>
<dbReference type="PROSITE" id="PS51762">
    <property type="entry name" value="GH16_2"/>
    <property type="match status" value="1"/>
</dbReference>
<proteinExistence type="predicted"/>
<dbReference type="GO" id="GO:0005975">
    <property type="term" value="P:carbohydrate metabolic process"/>
    <property type="evidence" value="ECO:0007669"/>
    <property type="project" value="InterPro"/>
</dbReference>
<keyword evidence="3 7" id="KW-1133">Transmembrane helix</keyword>
<name>A0A1Q9E466_SYMMI</name>
<accession>A0A1Q9E466</accession>
<evidence type="ECO:0000256" key="8">
    <source>
        <dbReference type="SAM" id="SignalP"/>
    </source>
</evidence>
<dbReference type="GO" id="GO:0005452">
    <property type="term" value="F:solute:inorganic anion antiporter activity"/>
    <property type="evidence" value="ECO:0007669"/>
    <property type="project" value="InterPro"/>
</dbReference>
<feature type="domain" description="SMB" evidence="9">
    <location>
        <begin position="695"/>
        <end position="739"/>
    </location>
</feature>
<sequence>MSVASVCIFLVLHAVAEVLPDLPASDDECSTEGCALNALQRSGRRLQEAKDGSSWGGRCSDYGCTHHYHYWMTCQCNPACSQYGNCCPDFSEKCASHPQREARCIFACSGSRETPSDTEPGLHSFRAAFHIPCEPPMQSEESPELAEAAASGAASAILASSASYGACEEDTEAGEKKVRRRAPKRELPGLEEVGGFCGGLAQDYRRRSKFLVSDWTSDAFTSKTISSALFMFFATFTSTLALGEHITESTNGLIGLNEYLMMNSLAGMAHSVLGCQPLLVLRPTGPITLLFEKLLDFANQHSLPFWPFFAWTGLFVGLLMFLISAFELCKHVRHLSLFTENIFATFIGMVYINDGIQGMIRLWGEGTQVSYGSSAAASKLLTLNMTIGFTALTLWLSTLQSSKLLTFKGRMFLKDYALTISLFVSIFAARYLNQGLFPVTFIDTKTSGFNTTSDRPWNTDLTAISGRGVLCAALAAFPVVVFFYLDQNISSSLCQKPEMKLSKGSYYHSSFACMAFFNTVGPLFGLPFVTGSLPHSPQFVLSLAETDEEHRITRVRENRLAPLLCYFLIGLPLLAPSLLEHVPKAAVFGTLIFVGIDGIQSTQLYERVLLMVTDPRFFPKTGPFANVPLSSLHLYTLIQIALVAACWMVNADFGLYFPLFFISLVPVRWFVVPYLFTKQVLDDLDHGLDVKEEDAKGTCAAYGCTSSYKPESRCQCNSQCADFGNCCDDYVATCTASTTSSSSEATAPATPATSAPSVSPGPPERSSRYRLKWSAQGESFFDNWNFLWEDHNHGSAQYLLEPEAKEESVIEATRNFAIIRAGRRSPKYKYKRMTTRMESKRSWKYFLTLIKFSHVPYGCGVWPALFTLAPNVPWPNGGELDILEYVNMDVSKASFHTGGECKLSAEKVNKYGPMPDRNNMDYDCVTDYPDRLGCAPNKWMKSGTEWAHSPGILATQWTESFLKIFYIPEHEIPQDILADDPSPDKTWDDRWLFSYYPFTGTKCIFEEQKLMMQINFCGDWAGKVWGADGNCNWRVPNCRAVDPLAEYAPDQDCCTQWIWDENDRFGTETYLKERAFFNISYIKVFQ</sequence>
<feature type="transmembrane region" description="Helical" evidence="7">
    <location>
        <begin position="655"/>
        <end position="676"/>
    </location>
</feature>
<feature type="transmembrane region" description="Helical" evidence="7">
    <location>
        <begin position="305"/>
        <end position="329"/>
    </location>
</feature>
<dbReference type="GO" id="GO:0004553">
    <property type="term" value="F:hydrolase activity, hydrolyzing O-glycosyl compounds"/>
    <property type="evidence" value="ECO:0007669"/>
    <property type="project" value="InterPro"/>
</dbReference>
<dbReference type="GO" id="GO:0050801">
    <property type="term" value="P:monoatomic ion homeostasis"/>
    <property type="evidence" value="ECO:0007669"/>
    <property type="project" value="TreeGrafter"/>
</dbReference>
<dbReference type="InterPro" id="IPR011531">
    <property type="entry name" value="HCO3_transpt-like_TM_dom"/>
</dbReference>
<dbReference type="PROSITE" id="PS50958">
    <property type="entry name" value="SMB_2"/>
    <property type="match status" value="2"/>
</dbReference>
<dbReference type="InterPro" id="IPR013320">
    <property type="entry name" value="ConA-like_dom_sf"/>
</dbReference>